<accession>A0A1H7RQS4</accession>
<keyword evidence="4 6" id="KW-0520">NAD</keyword>
<comment type="function">
    <text evidence="6">Also exhibits azoreductase activity. Catalyzes the reductive cleavage of the azo bond in aromatic azo compounds to the corresponding amines.</text>
</comment>
<dbReference type="HAMAP" id="MF_01216">
    <property type="entry name" value="Azoreductase_type1"/>
    <property type="match status" value="1"/>
</dbReference>
<organism evidence="8 9">
    <name type="scientific">Aquimarina amphilecti</name>
    <dbReference type="NCBI Taxonomy" id="1038014"/>
    <lineage>
        <taxon>Bacteria</taxon>
        <taxon>Pseudomonadati</taxon>
        <taxon>Bacteroidota</taxon>
        <taxon>Flavobacteriia</taxon>
        <taxon>Flavobacteriales</taxon>
        <taxon>Flavobacteriaceae</taxon>
        <taxon>Aquimarina</taxon>
    </lineage>
</organism>
<evidence type="ECO:0000256" key="6">
    <source>
        <dbReference type="HAMAP-Rule" id="MF_01216"/>
    </source>
</evidence>
<dbReference type="SUPFAM" id="SSF52218">
    <property type="entry name" value="Flavoproteins"/>
    <property type="match status" value="1"/>
</dbReference>
<dbReference type="EMBL" id="FOAB01000005">
    <property type="protein sequence ID" value="SEL62576.1"/>
    <property type="molecule type" value="Genomic_DNA"/>
</dbReference>
<feature type="domain" description="Flavodoxin-like fold" evidence="7">
    <location>
        <begin position="1"/>
        <end position="195"/>
    </location>
</feature>
<dbReference type="STRING" id="1038014.SAMN04487910_2837"/>
<protein>
    <recommendedName>
        <fullName evidence="6">FMN dependent NADH:quinone oxidoreductase</fullName>
        <ecNumber evidence="6">1.6.5.-</ecNumber>
    </recommendedName>
    <alternativeName>
        <fullName evidence="6">Azo-dye reductase</fullName>
    </alternativeName>
    <alternativeName>
        <fullName evidence="6">FMN-dependent NADH-azo compound oxidoreductase</fullName>
    </alternativeName>
    <alternativeName>
        <fullName evidence="6">FMN-dependent NADH-azoreductase</fullName>
        <ecNumber evidence="6">1.7.1.17</ecNumber>
    </alternativeName>
</protein>
<sequence length="201" mass="22832">MKLLRIDSSSRINNSDSRKIADQFQQRWQKNNPKGSIVTRDIINTPIPHIHQKTIEGFYSSKEQFNDELISATKLSDELIEELKETDILLISTPMYNFSIPSALKAWIDHIVRINSTFGINEQGQFYGTVKNVKAYIITSAGAVYNSNEMKALDFVQPYLQTVLGLIGITDVTFLPLEGTTMNEEVFKQSKQTISEIINKL</sequence>
<comment type="function">
    <text evidence="6">Quinone reductase that provides resistance to thiol-specific stress caused by electrophilic quinones.</text>
</comment>
<evidence type="ECO:0000256" key="4">
    <source>
        <dbReference type="ARBA" id="ARBA00023027"/>
    </source>
</evidence>
<evidence type="ECO:0000259" key="7">
    <source>
        <dbReference type="Pfam" id="PF02525"/>
    </source>
</evidence>
<dbReference type="InterPro" id="IPR003680">
    <property type="entry name" value="Flavodoxin_fold"/>
</dbReference>
<dbReference type="PANTHER" id="PTHR43741:SF2">
    <property type="entry name" value="FMN-DEPENDENT NADH:QUINONE OXIDOREDUCTASE"/>
    <property type="match status" value="1"/>
</dbReference>
<dbReference type="InterPro" id="IPR023048">
    <property type="entry name" value="NADH:quinone_OxRdtase_FMN_depd"/>
</dbReference>
<evidence type="ECO:0000256" key="2">
    <source>
        <dbReference type="ARBA" id="ARBA00022643"/>
    </source>
</evidence>
<comment type="caution">
    <text evidence="6">Lacks conserved residue(s) required for the propagation of feature annotation.</text>
</comment>
<keyword evidence="9" id="KW-1185">Reference proteome</keyword>
<evidence type="ECO:0000256" key="5">
    <source>
        <dbReference type="ARBA" id="ARBA00048542"/>
    </source>
</evidence>
<dbReference type="Gene3D" id="3.40.50.360">
    <property type="match status" value="1"/>
</dbReference>
<evidence type="ECO:0000256" key="1">
    <source>
        <dbReference type="ARBA" id="ARBA00022630"/>
    </source>
</evidence>
<reference evidence="8 9" key="1">
    <citation type="submission" date="2016-10" db="EMBL/GenBank/DDBJ databases">
        <authorList>
            <person name="de Groot N.N."/>
        </authorList>
    </citation>
    <scope>NUCLEOTIDE SEQUENCE [LARGE SCALE GENOMIC DNA]</scope>
    <source>
        <strain evidence="8 9">DSM 25232</strain>
    </source>
</reference>
<comment type="catalytic activity">
    <reaction evidence="6">
        <text>2 a quinone + NADH + H(+) = 2 a 1,4-benzosemiquinone + NAD(+)</text>
        <dbReference type="Rhea" id="RHEA:65952"/>
        <dbReference type="ChEBI" id="CHEBI:15378"/>
        <dbReference type="ChEBI" id="CHEBI:57540"/>
        <dbReference type="ChEBI" id="CHEBI:57945"/>
        <dbReference type="ChEBI" id="CHEBI:132124"/>
        <dbReference type="ChEBI" id="CHEBI:134225"/>
    </reaction>
</comment>
<keyword evidence="3 6" id="KW-0560">Oxidoreductase</keyword>
<dbReference type="RefSeq" id="WP_091409647.1">
    <property type="nucleotide sequence ID" value="NZ_FOAB01000005.1"/>
</dbReference>
<dbReference type="EC" id="1.6.5.-" evidence="6"/>
<feature type="binding site" evidence="6">
    <location>
        <begin position="95"/>
        <end position="98"/>
    </location>
    <ligand>
        <name>FMN</name>
        <dbReference type="ChEBI" id="CHEBI:58210"/>
    </ligand>
</feature>
<name>A0A1H7RQS4_AQUAM</name>
<dbReference type="GO" id="GO:0010181">
    <property type="term" value="F:FMN binding"/>
    <property type="evidence" value="ECO:0007669"/>
    <property type="project" value="UniProtKB-UniRule"/>
</dbReference>
<feature type="binding site" evidence="6">
    <location>
        <begin position="15"/>
        <end position="17"/>
    </location>
    <ligand>
        <name>FMN</name>
        <dbReference type="ChEBI" id="CHEBI:58210"/>
    </ligand>
</feature>
<dbReference type="EC" id="1.7.1.17" evidence="6"/>
<dbReference type="InterPro" id="IPR029039">
    <property type="entry name" value="Flavoprotein-like_sf"/>
</dbReference>
<feature type="binding site" evidence="6">
    <location>
        <position position="9"/>
    </location>
    <ligand>
        <name>FMN</name>
        <dbReference type="ChEBI" id="CHEBI:58210"/>
    </ligand>
</feature>
<dbReference type="Proteomes" id="UP000198521">
    <property type="component" value="Unassembled WGS sequence"/>
</dbReference>
<comment type="subunit">
    <text evidence="6">Homodimer.</text>
</comment>
<dbReference type="GO" id="GO:0016652">
    <property type="term" value="F:oxidoreductase activity, acting on NAD(P)H as acceptor"/>
    <property type="evidence" value="ECO:0007669"/>
    <property type="project" value="UniProtKB-UniRule"/>
</dbReference>
<comment type="catalytic activity">
    <reaction evidence="5">
        <text>N,N-dimethyl-1,4-phenylenediamine + anthranilate + 2 NAD(+) = 2-(4-dimethylaminophenyl)diazenylbenzoate + 2 NADH + 2 H(+)</text>
        <dbReference type="Rhea" id="RHEA:55872"/>
        <dbReference type="ChEBI" id="CHEBI:15378"/>
        <dbReference type="ChEBI" id="CHEBI:15783"/>
        <dbReference type="ChEBI" id="CHEBI:16567"/>
        <dbReference type="ChEBI" id="CHEBI:57540"/>
        <dbReference type="ChEBI" id="CHEBI:57945"/>
        <dbReference type="ChEBI" id="CHEBI:71579"/>
        <dbReference type="EC" id="1.7.1.17"/>
    </reaction>
    <physiologicalReaction direction="right-to-left" evidence="5">
        <dbReference type="Rhea" id="RHEA:55874"/>
    </physiologicalReaction>
</comment>
<gene>
    <name evidence="6" type="primary">azoR</name>
    <name evidence="8" type="ORF">SAMN04487910_2837</name>
</gene>
<dbReference type="Pfam" id="PF02525">
    <property type="entry name" value="Flavodoxin_2"/>
    <property type="match status" value="1"/>
</dbReference>
<evidence type="ECO:0000313" key="9">
    <source>
        <dbReference type="Proteomes" id="UP000198521"/>
    </source>
</evidence>
<comment type="cofactor">
    <cofactor evidence="6">
        <name>FMN</name>
        <dbReference type="ChEBI" id="CHEBI:58210"/>
    </cofactor>
    <text evidence="6">Binds 1 FMN per subunit.</text>
</comment>
<evidence type="ECO:0000313" key="8">
    <source>
        <dbReference type="EMBL" id="SEL62576.1"/>
    </source>
</evidence>
<evidence type="ECO:0000256" key="3">
    <source>
        <dbReference type="ARBA" id="ARBA00023002"/>
    </source>
</evidence>
<keyword evidence="1 6" id="KW-0285">Flavoprotein</keyword>
<dbReference type="InterPro" id="IPR050104">
    <property type="entry name" value="FMN-dep_NADH:Q_OxRdtase_AzoR1"/>
</dbReference>
<dbReference type="GO" id="GO:0009055">
    <property type="term" value="F:electron transfer activity"/>
    <property type="evidence" value="ECO:0007669"/>
    <property type="project" value="UniProtKB-UniRule"/>
</dbReference>
<proteinExistence type="inferred from homology"/>
<dbReference type="AlphaFoldDB" id="A0A1H7RQS4"/>
<dbReference type="OrthoDB" id="9805013at2"/>
<dbReference type="GO" id="GO:0016655">
    <property type="term" value="F:oxidoreductase activity, acting on NAD(P)H, quinone or similar compound as acceptor"/>
    <property type="evidence" value="ECO:0007669"/>
    <property type="project" value="InterPro"/>
</dbReference>
<keyword evidence="2 6" id="KW-0288">FMN</keyword>
<comment type="similarity">
    <text evidence="6">Belongs to the azoreductase type 1 family.</text>
</comment>
<dbReference type="PANTHER" id="PTHR43741">
    <property type="entry name" value="FMN-DEPENDENT NADH-AZOREDUCTASE 1"/>
    <property type="match status" value="1"/>
</dbReference>